<dbReference type="InterPro" id="IPR042099">
    <property type="entry name" value="ANL_N_sf"/>
</dbReference>
<dbReference type="GO" id="GO:0005886">
    <property type="term" value="C:plasma membrane"/>
    <property type="evidence" value="ECO:0007669"/>
    <property type="project" value="TreeGrafter"/>
</dbReference>
<dbReference type="GO" id="GO:0005783">
    <property type="term" value="C:endoplasmic reticulum"/>
    <property type="evidence" value="ECO:0007669"/>
    <property type="project" value="TreeGrafter"/>
</dbReference>
<gene>
    <name evidence="8" type="ORF">BDEG_20496</name>
</gene>
<comment type="similarity">
    <text evidence="1">Belongs to the ATP-dependent AMP-binding enzyme family.</text>
</comment>
<reference evidence="8 9" key="1">
    <citation type="submission" date="2006-10" db="EMBL/GenBank/DDBJ databases">
        <title>The Genome Sequence of Batrachochytrium dendrobatidis JEL423.</title>
        <authorList>
            <consortium name="The Broad Institute Genome Sequencing Platform"/>
            <person name="Birren B."/>
            <person name="Lander E."/>
            <person name="Galagan J."/>
            <person name="Cuomo C."/>
            <person name="Devon K."/>
            <person name="Jaffe D."/>
            <person name="Butler J."/>
            <person name="Alvarez P."/>
            <person name="Gnerre S."/>
            <person name="Grabherr M."/>
            <person name="Kleber M."/>
            <person name="Mauceli E."/>
            <person name="Brockman W."/>
            <person name="Young S."/>
            <person name="LaButti K."/>
            <person name="Sykes S."/>
            <person name="DeCaprio D."/>
            <person name="Crawford M."/>
            <person name="Koehrsen M."/>
            <person name="Engels R."/>
            <person name="Montgomery P."/>
            <person name="Pearson M."/>
            <person name="Howarth C."/>
            <person name="Larson L."/>
            <person name="White J."/>
            <person name="O'Leary S."/>
            <person name="Kodira C."/>
            <person name="Zeng Q."/>
            <person name="Yandava C."/>
            <person name="Alvarado L."/>
            <person name="Longcore J."/>
            <person name="James T."/>
        </authorList>
    </citation>
    <scope>NUCLEOTIDE SEQUENCE [LARGE SCALE GENOMIC DNA]</scope>
    <source>
        <strain evidence="8 9">JEL423</strain>
    </source>
</reference>
<comment type="catalytic activity">
    <reaction evidence="5">
        <text>a long-chain fatty acid + ATP + CoA = a long-chain fatty acyl-CoA + AMP + diphosphate</text>
        <dbReference type="Rhea" id="RHEA:15421"/>
        <dbReference type="ChEBI" id="CHEBI:30616"/>
        <dbReference type="ChEBI" id="CHEBI:33019"/>
        <dbReference type="ChEBI" id="CHEBI:57287"/>
        <dbReference type="ChEBI" id="CHEBI:57560"/>
        <dbReference type="ChEBI" id="CHEBI:83139"/>
        <dbReference type="ChEBI" id="CHEBI:456215"/>
        <dbReference type="EC" id="6.2.1.3"/>
    </reaction>
</comment>
<keyword evidence="4" id="KW-0067">ATP-binding</keyword>
<dbReference type="Pfam" id="PF00501">
    <property type="entry name" value="AMP-binding"/>
    <property type="match status" value="1"/>
</dbReference>
<dbReference type="GO" id="GO:0004467">
    <property type="term" value="F:long-chain fatty acid-CoA ligase activity"/>
    <property type="evidence" value="ECO:0007669"/>
    <property type="project" value="UniProtKB-EC"/>
</dbReference>
<feature type="transmembrane region" description="Helical" evidence="6">
    <location>
        <begin position="5"/>
        <end position="27"/>
    </location>
</feature>
<dbReference type="GO" id="GO:0005811">
    <property type="term" value="C:lipid droplet"/>
    <property type="evidence" value="ECO:0007669"/>
    <property type="project" value="TreeGrafter"/>
</dbReference>
<evidence type="ECO:0000256" key="1">
    <source>
        <dbReference type="ARBA" id="ARBA00006432"/>
    </source>
</evidence>
<keyword evidence="6" id="KW-0812">Transmembrane</keyword>
<dbReference type="InterPro" id="IPR020845">
    <property type="entry name" value="AMP-binding_CS"/>
</dbReference>
<dbReference type="Proteomes" id="UP000077115">
    <property type="component" value="Unassembled WGS sequence"/>
</dbReference>
<dbReference type="STRING" id="403673.A0A177W874"/>
<dbReference type="eggNOG" id="KOG1180">
    <property type="taxonomic scope" value="Eukaryota"/>
</dbReference>
<dbReference type="PROSITE" id="PS00455">
    <property type="entry name" value="AMP_BINDING"/>
    <property type="match status" value="1"/>
</dbReference>
<dbReference type="InterPro" id="IPR000873">
    <property type="entry name" value="AMP-dep_synth/lig_dom"/>
</dbReference>
<keyword evidence="6" id="KW-0472">Membrane</keyword>
<dbReference type="SUPFAM" id="SSF56801">
    <property type="entry name" value="Acetyl-CoA synthetase-like"/>
    <property type="match status" value="1"/>
</dbReference>
<dbReference type="PANTHER" id="PTHR43272:SF83">
    <property type="entry name" value="ACYL-COA SYNTHETASE LONG-CHAIN, ISOFORM J"/>
    <property type="match status" value="1"/>
</dbReference>
<evidence type="ECO:0000313" key="9">
    <source>
        <dbReference type="Proteomes" id="UP000077115"/>
    </source>
</evidence>
<proteinExistence type="inferred from homology"/>
<keyword evidence="2" id="KW-0436">Ligase</keyword>
<feature type="domain" description="AMP-dependent synthetase/ligase" evidence="7">
    <location>
        <begin position="121"/>
        <end position="532"/>
    </location>
</feature>
<dbReference type="AlphaFoldDB" id="A0A177W874"/>
<protein>
    <recommendedName>
        <fullName evidence="7">AMP-dependent synthetase/ligase domain-containing protein</fullName>
    </recommendedName>
</protein>
<dbReference type="GO" id="GO:0035336">
    <property type="term" value="P:long-chain fatty-acyl-CoA metabolic process"/>
    <property type="evidence" value="ECO:0007669"/>
    <property type="project" value="TreeGrafter"/>
</dbReference>
<keyword evidence="6" id="KW-1133">Transmembrane helix</keyword>
<dbReference type="EMBL" id="DS022300">
    <property type="protein sequence ID" value="OAJ36308.1"/>
    <property type="molecule type" value="Genomic_DNA"/>
</dbReference>
<evidence type="ECO:0000256" key="6">
    <source>
        <dbReference type="SAM" id="Phobius"/>
    </source>
</evidence>
<organism evidence="8 9">
    <name type="scientific">Batrachochytrium dendrobatidis (strain JEL423)</name>
    <dbReference type="NCBI Taxonomy" id="403673"/>
    <lineage>
        <taxon>Eukaryota</taxon>
        <taxon>Fungi</taxon>
        <taxon>Fungi incertae sedis</taxon>
        <taxon>Chytridiomycota</taxon>
        <taxon>Chytridiomycota incertae sedis</taxon>
        <taxon>Chytridiomycetes</taxon>
        <taxon>Rhizophydiales</taxon>
        <taxon>Rhizophydiales incertae sedis</taxon>
        <taxon>Batrachochytrium</taxon>
    </lineage>
</organism>
<evidence type="ECO:0000259" key="7">
    <source>
        <dbReference type="Pfam" id="PF00501"/>
    </source>
</evidence>
<evidence type="ECO:0000256" key="2">
    <source>
        <dbReference type="ARBA" id="ARBA00022598"/>
    </source>
</evidence>
<keyword evidence="3" id="KW-0547">Nucleotide-binding</keyword>
<dbReference type="OrthoDB" id="1700726at2759"/>
<sequence>MGQVFIDLAAWVIVGVVIPGLMFHSLITRKLTVEVGAADGNYAGRPRRSHHSPDALIATLNPEITTLYELLKYNAARLPPSQPLFGSREVVRVVEEEKMVTKTVGGVETTEKKVWKYFELSEFSWMTYRQCAQDALHIGAGLRKLGLSAHSKVAIFASTSRDWMLMAHGCFTQSITLSTAYDTLGEEGLTFSVNECEITTLFTQADLLPMIKKIGDKTPTLTNIIYTGNATKEHISAIKAAHSHLHLYTMDELRRTGIDNPVDPVPPTPEDLCCIMYTSGSTGNPKGVMLSHGNLISAAVSGFKTQHAYLDNNTVYLAYLPLAHVLEFTVEHICILAGASLGYGSVRTLSDGSVRNCKGDIRELRPTIMVGVPAVWETIRKGIIARLAEIPPTQKAVFDLAFHLKWSLMQMGLPTGFLNSLVFHTVQNQTGGRLKLALSGGAPMAPDTQKFISICICPVIQGYGLTETCGTLFIQDMRDVTNLGNVGAPFPCNEIKLVAVTDTAYTPFPQDPKNNPRGEVWARGKSIMKGYYKQPQLTAESMTSDGWFMTGDIGEWHPDGSLSIIDRKKNLVKLNNGEYVALEKLEALYKTSMFSLNLCIHADPLESFVVGIVVVSEKHIREHAVGLKLAGATTADLTELCVTREVVTAVLDDFKRLAKSAGFKPAEIVQAITLTADEWTPSNGYLTAAQKIKRAEVLSKYSADIKKMYKA</sequence>
<evidence type="ECO:0000313" key="8">
    <source>
        <dbReference type="EMBL" id="OAJ36308.1"/>
    </source>
</evidence>
<evidence type="ECO:0000256" key="5">
    <source>
        <dbReference type="ARBA" id="ARBA00036813"/>
    </source>
</evidence>
<dbReference type="GO" id="GO:0005524">
    <property type="term" value="F:ATP binding"/>
    <property type="evidence" value="ECO:0007669"/>
    <property type="project" value="UniProtKB-KW"/>
</dbReference>
<name>A0A177W874_BATDL</name>
<accession>A0A177W874</accession>
<dbReference type="VEuPathDB" id="FungiDB:BDEG_20496"/>
<dbReference type="PANTHER" id="PTHR43272">
    <property type="entry name" value="LONG-CHAIN-FATTY-ACID--COA LIGASE"/>
    <property type="match status" value="1"/>
</dbReference>
<dbReference type="Gene3D" id="3.40.50.12780">
    <property type="entry name" value="N-terminal domain of ligase-like"/>
    <property type="match status" value="1"/>
</dbReference>
<evidence type="ECO:0000256" key="4">
    <source>
        <dbReference type="ARBA" id="ARBA00022840"/>
    </source>
</evidence>
<evidence type="ECO:0000256" key="3">
    <source>
        <dbReference type="ARBA" id="ARBA00022741"/>
    </source>
</evidence>
<reference evidence="8 9" key="2">
    <citation type="submission" date="2016-05" db="EMBL/GenBank/DDBJ databases">
        <title>Lineage-specific infection strategies underlie the spectrum of fungal disease in amphibians.</title>
        <authorList>
            <person name="Cuomo C.A."/>
            <person name="Farrer R.A."/>
            <person name="James T."/>
            <person name="Longcore J."/>
            <person name="Birren B."/>
        </authorList>
    </citation>
    <scope>NUCLEOTIDE SEQUENCE [LARGE SCALE GENOMIC DNA]</scope>
    <source>
        <strain evidence="8 9">JEL423</strain>
    </source>
</reference>